<comment type="caution">
    <text evidence="2">The sequence shown here is derived from an EMBL/GenBank/DDBJ whole genome shotgun (WGS) entry which is preliminary data.</text>
</comment>
<evidence type="ECO:0000259" key="1">
    <source>
        <dbReference type="SMART" id="SM00822"/>
    </source>
</evidence>
<reference evidence="2" key="1">
    <citation type="journal article" date="2014" name="Int. J. Syst. Evol. Microbiol.">
        <title>Complete genome sequence of Corynebacterium casei LMG S-19264T (=DSM 44701T), isolated from a smear-ripened cheese.</title>
        <authorList>
            <consortium name="US DOE Joint Genome Institute (JGI-PGF)"/>
            <person name="Walter F."/>
            <person name="Albersmeier A."/>
            <person name="Kalinowski J."/>
            <person name="Ruckert C."/>
        </authorList>
    </citation>
    <scope>NUCLEOTIDE SEQUENCE</scope>
    <source>
        <strain evidence="2">CGMCC 1.15360</strain>
    </source>
</reference>
<dbReference type="InterPro" id="IPR057326">
    <property type="entry name" value="KR_dom"/>
</dbReference>
<sequence length="278" mass="28856">MSQYIVVAGAGGVGRCVVAMLRAAGHAVIATVLNEEEERAVKDADPAVETLRLDLSDADGVHTALKQRIATLEQLDGIGVCGAIAPLGPLETTPLSVARRTFEINVLSDLAIFQAALPALRKSGGRLAMVSSMSGKASMPFVGAYSASKFGLEGLADAMRREVQGQGVAVSLVLPGGIKTPMVANQLRDNAAAMERLTAEEDALYGALYRGFQTAASQSHTGDASEPEAVAEAVVTALTGDAPKPRYIVGEDAKQLIGAAEAMGDEEVDVMFAQIFAN</sequence>
<dbReference type="InterPro" id="IPR036291">
    <property type="entry name" value="NAD(P)-bd_dom_sf"/>
</dbReference>
<accession>A0A917E0C1</accession>
<reference evidence="2" key="2">
    <citation type="submission" date="2020-09" db="EMBL/GenBank/DDBJ databases">
        <authorList>
            <person name="Sun Q."/>
            <person name="Zhou Y."/>
        </authorList>
    </citation>
    <scope>NUCLEOTIDE SEQUENCE</scope>
    <source>
        <strain evidence="2">CGMCC 1.15360</strain>
    </source>
</reference>
<dbReference type="GO" id="GO:0008202">
    <property type="term" value="P:steroid metabolic process"/>
    <property type="evidence" value="ECO:0007669"/>
    <property type="project" value="TreeGrafter"/>
</dbReference>
<dbReference type="Gene3D" id="3.40.50.720">
    <property type="entry name" value="NAD(P)-binding Rossmann-like Domain"/>
    <property type="match status" value="1"/>
</dbReference>
<proteinExistence type="predicted"/>
<evidence type="ECO:0000313" key="2">
    <source>
        <dbReference type="EMBL" id="GGD84724.1"/>
    </source>
</evidence>
<dbReference type="EMBL" id="BMIP01000017">
    <property type="protein sequence ID" value="GGD84724.1"/>
    <property type="molecule type" value="Genomic_DNA"/>
</dbReference>
<dbReference type="GO" id="GO:0016491">
    <property type="term" value="F:oxidoreductase activity"/>
    <property type="evidence" value="ECO:0007669"/>
    <property type="project" value="TreeGrafter"/>
</dbReference>
<dbReference type="PANTHER" id="PTHR43313:SF1">
    <property type="entry name" value="3BETA-HYDROXYSTEROID DEHYDROGENASE DHS-16"/>
    <property type="match status" value="1"/>
</dbReference>
<dbReference type="RefSeq" id="WP_172808094.1">
    <property type="nucleotide sequence ID" value="NZ_BMIP01000017.1"/>
</dbReference>
<evidence type="ECO:0000313" key="3">
    <source>
        <dbReference type="Proteomes" id="UP000612349"/>
    </source>
</evidence>
<dbReference type="InterPro" id="IPR020904">
    <property type="entry name" value="Sc_DH/Rdtase_CS"/>
</dbReference>
<feature type="domain" description="Ketoreductase" evidence="1">
    <location>
        <begin position="2"/>
        <end position="181"/>
    </location>
</feature>
<dbReference type="PROSITE" id="PS00061">
    <property type="entry name" value="ADH_SHORT"/>
    <property type="match status" value="1"/>
</dbReference>
<dbReference type="AlphaFoldDB" id="A0A917E0C1"/>
<name>A0A917E0C1_9SPHN</name>
<dbReference type="SMART" id="SM00822">
    <property type="entry name" value="PKS_KR"/>
    <property type="match status" value="1"/>
</dbReference>
<organism evidence="2 3">
    <name type="scientific">Croceicoccus mobilis</name>
    <dbReference type="NCBI Taxonomy" id="1703339"/>
    <lineage>
        <taxon>Bacteria</taxon>
        <taxon>Pseudomonadati</taxon>
        <taxon>Pseudomonadota</taxon>
        <taxon>Alphaproteobacteria</taxon>
        <taxon>Sphingomonadales</taxon>
        <taxon>Erythrobacteraceae</taxon>
        <taxon>Croceicoccus</taxon>
    </lineage>
</organism>
<dbReference type="PANTHER" id="PTHR43313">
    <property type="entry name" value="SHORT-CHAIN DEHYDROGENASE/REDUCTASE FAMILY 9C"/>
    <property type="match status" value="1"/>
</dbReference>
<dbReference type="Proteomes" id="UP000612349">
    <property type="component" value="Unassembled WGS sequence"/>
</dbReference>
<dbReference type="SUPFAM" id="SSF51735">
    <property type="entry name" value="NAD(P)-binding Rossmann-fold domains"/>
    <property type="match status" value="1"/>
</dbReference>
<protein>
    <submittedName>
        <fullName evidence="2">Short-chain dehydrogenase</fullName>
    </submittedName>
</protein>
<dbReference type="PRINTS" id="PR00081">
    <property type="entry name" value="GDHRDH"/>
</dbReference>
<gene>
    <name evidence="2" type="ORF">GCM10010990_38440</name>
</gene>
<keyword evidence="3" id="KW-1185">Reference proteome</keyword>
<dbReference type="InterPro" id="IPR002347">
    <property type="entry name" value="SDR_fam"/>
</dbReference>
<dbReference type="Pfam" id="PF00106">
    <property type="entry name" value="adh_short"/>
    <property type="match status" value="1"/>
</dbReference>